<dbReference type="AlphaFoldDB" id="A0A815JDK2"/>
<dbReference type="PRINTS" id="PR00081">
    <property type="entry name" value="GDHRDH"/>
</dbReference>
<dbReference type="PANTHER" id="PTHR24321:SF11">
    <property type="entry name" value="BLR0893 PROTEIN"/>
    <property type="match status" value="1"/>
</dbReference>
<evidence type="ECO:0000313" key="5">
    <source>
        <dbReference type="EMBL" id="CAF4270141.1"/>
    </source>
</evidence>
<organism evidence="4 6">
    <name type="scientific">Didymodactylos carnosus</name>
    <dbReference type="NCBI Taxonomy" id="1234261"/>
    <lineage>
        <taxon>Eukaryota</taxon>
        <taxon>Metazoa</taxon>
        <taxon>Spiralia</taxon>
        <taxon>Gnathifera</taxon>
        <taxon>Rotifera</taxon>
        <taxon>Eurotatoria</taxon>
        <taxon>Bdelloidea</taxon>
        <taxon>Philodinida</taxon>
        <taxon>Philodinidae</taxon>
        <taxon>Didymodactylos</taxon>
    </lineage>
</organism>
<evidence type="ECO:0000256" key="3">
    <source>
        <dbReference type="RuleBase" id="RU000363"/>
    </source>
</evidence>
<dbReference type="SUPFAM" id="SSF51735">
    <property type="entry name" value="NAD(P)-binding Rossmann-fold domains"/>
    <property type="match status" value="1"/>
</dbReference>
<keyword evidence="6" id="KW-1185">Reference proteome</keyword>
<comment type="caution">
    <text evidence="4">The sequence shown here is derived from an EMBL/GenBank/DDBJ whole genome shotgun (WGS) entry which is preliminary data.</text>
</comment>
<dbReference type="InterPro" id="IPR020904">
    <property type="entry name" value="Sc_DH/Rdtase_CS"/>
</dbReference>
<gene>
    <name evidence="4" type="ORF">GPM918_LOCUS32186</name>
    <name evidence="5" type="ORF">SRO942_LOCUS32849</name>
</gene>
<dbReference type="EMBL" id="CAJNOQ010016274">
    <property type="protein sequence ID" value="CAF1377927.1"/>
    <property type="molecule type" value="Genomic_DNA"/>
</dbReference>
<keyword evidence="2" id="KW-0560">Oxidoreductase</keyword>
<dbReference type="Gene3D" id="3.40.50.720">
    <property type="entry name" value="NAD(P)-binding Rossmann-like Domain"/>
    <property type="match status" value="1"/>
</dbReference>
<dbReference type="GO" id="GO:0016491">
    <property type="term" value="F:oxidoreductase activity"/>
    <property type="evidence" value="ECO:0007669"/>
    <property type="project" value="UniProtKB-KW"/>
</dbReference>
<evidence type="ECO:0000313" key="4">
    <source>
        <dbReference type="EMBL" id="CAF1377927.1"/>
    </source>
</evidence>
<dbReference type="EMBL" id="CAJOBC010079575">
    <property type="protein sequence ID" value="CAF4270141.1"/>
    <property type="molecule type" value="Genomic_DNA"/>
</dbReference>
<dbReference type="Proteomes" id="UP000681722">
    <property type="component" value="Unassembled WGS sequence"/>
</dbReference>
<sequence>MFARLLAARGAKVVLAGRRTENGEKLVEEIISNGGEATFIKTDVTKEDEVKRLIEQTVQKYNRLDGAFNNAGVLGNSGTPHELSLDDFRLMNDVNYTAVFLCMKYEIQQFLTQQSQEQSQRGDPLQQPNQLHLTWSPYSIVNDSSVLGLTTWNVAYAYSGSKHAICGLSKSAALAYAKNGIRINTICPGWIYTEMSEENHSASTSSEIVLMYSGDGEDRPTLQPVIFEIEIDTAVSPFASLKTVSYFKAENEVLFTIVSVFRIKDILPQTDIIWLVQLVTDKRENEDIEQLTKHLKKEISDKPSLLDLERVLFDTVECDRVEHYCTILDEQLPLDDF</sequence>
<dbReference type="CDD" id="cd05233">
    <property type="entry name" value="SDR_c"/>
    <property type="match status" value="1"/>
</dbReference>
<name>A0A815JDK2_9BILA</name>
<dbReference type="PROSITE" id="PS00061">
    <property type="entry name" value="ADH_SHORT"/>
    <property type="match status" value="1"/>
</dbReference>
<accession>A0A815JDK2</accession>
<dbReference type="InterPro" id="IPR002347">
    <property type="entry name" value="SDR_fam"/>
</dbReference>
<dbReference type="OrthoDB" id="47007at2759"/>
<dbReference type="Proteomes" id="UP000663829">
    <property type="component" value="Unassembled WGS sequence"/>
</dbReference>
<dbReference type="PRINTS" id="PR00080">
    <property type="entry name" value="SDRFAMILY"/>
</dbReference>
<reference evidence="4" key="1">
    <citation type="submission" date="2021-02" db="EMBL/GenBank/DDBJ databases">
        <authorList>
            <person name="Nowell W R."/>
        </authorList>
    </citation>
    <scope>NUCLEOTIDE SEQUENCE</scope>
</reference>
<dbReference type="Pfam" id="PF00106">
    <property type="entry name" value="adh_short"/>
    <property type="match status" value="2"/>
</dbReference>
<dbReference type="InterPro" id="IPR036291">
    <property type="entry name" value="NAD(P)-bd_dom_sf"/>
</dbReference>
<dbReference type="PANTHER" id="PTHR24321">
    <property type="entry name" value="DEHYDROGENASES, SHORT CHAIN"/>
    <property type="match status" value="1"/>
</dbReference>
<protein>
    <submittedName>
        <fullName evidence="4">Uncharacterized protein</fullName>
    </submittedName>
</protein>
<proteinExistence type="inferred from homology"/>
<evidence type="ECO:0000256" key="2">
    <source>
        <dbReference type="ARBA" id="ARBA00023002"/>
    </source>
</evidence>
<comment type="similarity">
    <text evidence="1 3">Belongs to the short-chain dehydrogenases/reductases (SDR) family.</text>
</comment>
<evidence type="ECO:0000313" key="6">
    <source>
        <dbReference type="Proteomes" id="UP000663829"/>
    </source>
</evidence>
<evidence type="ECO:0000256" key="1">
    <source>
        <dbReference type="ARBA" id="ARBA00006484"/>
    </source>
</evidence>